<dbReference type="Proteomes" id="UP000092444">
    <property type="component" value="Unassembled WGS sequence"/>
</dbReference>
<dbReference type="PhylomeDB" id="A0A1B0FHQ0"/>
<dbReference type="PANTHER" id="PTHR31927">
    <property type="entry name" value="FI07246P-RELATED-RELATED"/>
    <property type="match status" value="1"/>
</dbReference>
<dbReference type="VEuPathDB" id="VectorBase:GMOY003313"/>
<proteinExistence type="predicted"/>
<evidence type="ECO:0000259" key="2">
    <source>
        <dbReference type="SMART" id="SM00690"/>
    </source>
</evidence>
<dbReference type="GO" id="GO:0040003">
    <property type="term" value="P:chitin-based cuticle development"/>
    <property type="evidence" value="ECO:0007669"/>
    <property type="project" value="TreeGrafter"/>
</dbReference>
<feature type="domain" description="DUF243" evidence="2">
    <location>
        <begin position="72"/>
        <end position="171"/>
    </location>
</feature>
<protein>
    <recommendedName>
        <fullName evidence="2">DUF243 domain-containing protein</fullName>
    </recommendedName>
</protein>
<feature type="signal peptide" evidence="1">
    <location>
        <begin position="1"/>
        <end position="15"/>
    </location>
</feature>
<dbReference type="STRING" id="37546.A0A1B0FHQ0"/>
<dbReference type="EnsemblMetazoa" id="GMOY003313-RA">
    <property type="protein sequence ID" value="GMOY003313-PA"/>
    <property type="gene ID" value="GMOY003313"/>
</dbReference>
<dbReference type="GO" id="GO:0008010">
    <property type="term" value="F:structural constituent of chitin-based larval cuticle"/>
    <property type="evidence" value="ECO:0007669"/>
    <property type="project" value="TreeGrafter"/>
</dbReference>
<dbReference type="GO" id="GO:0062129">
    <property type="term" value="C:chitin-based extracellular matrix"/>
    <property type="evidence" value="ECO:0007669"/>
    <property type="project" value="TreeGrafter"/>
</dbReference>
<dbReference type="AlphaFoldDB" id="A0A1B0FHQ0"/>
<dbReference type="SMART" id="SM00690">
    <property type="entry name" value="DM5"/>
    <property type="match status" value="1"/>
</dbReference>
<evidence type="ECO:0000313" key="4">
    <source>
        <dbReference type="Proteomes" id="UP000092444"/>
    </source>
</evidence>
<name>A0A1B0FHQ0_GLOMM</name>
<feature type="chain" id="PRO_5012791554" description="DUF243 domain-containing protein" evidence="1">
    <location>
        <begin position="16"/>
        <end position="253"/>
    </location>
</feature>
<dbReference type="InterPro" id="IPR004145">
    <property type="entry name" value="DUF243"/>
</dbReference>
<dbReference type="Pfam" id="PF03103">
    <property type="entry name" value="DUF243"/>
    <property type="match status" value="1"/>
</dbReference>
<dbReference type="PANTHER" id="PTHR31927:SF2">
    <property type="entry name" value="FI07246P-RELATED"/>
    <property type="match status" value="1"/>
</dbReference>
<evidence type="ECO:0000313" key="3">
    <source>
        <dbReference type="EnsemblMetazoa" id="GMOY003313-PA"/>
    </source>
</evidence>
<reference evidence="3" key="1">
    <citation type="submission" date="2020-05" db="UniProtKB">
        <authorList>
            <consortium name="EnsemblMetazoa"/>
        </authorList>
    </citation>
    <scope>IDENTIFICATION</scope>
    <source>
        <strain evidence="3">Yale</strain>
    </source>
</reference>
<accession>A0A1B0FHQ0</accession>
<evidence type="ECO:0000256" key="1">
    <source>
        <dbReference type="SAM" id="SignalP"/>
    </source>
</evidence>
<dbReference type="EMBL" id="CCAG010019923">
    <property type="status" value="NOT_ANNOTATED_CDS"/>
    <property type="molecule type" value="Genomic_DNA"/>
</dbReference>
<organism evidence="3 4">
    <name type="scientific">Glossina morsitans morsitans</name>
    <name type="common">Savannah tsetse fly</name>
    <dbReference type="NCBI Taxonomy" id="37546"/>
    <lineage>
        <taxon>Eukaryota</taxon>
        <taxon>Metazoa</taxon>
        <taxon>Ecdysozoa</taxon>
        <taxon>Arthropoda</taxon>
        <taxon>Hexapoda</taxon>
        <taxon>Insecta</taxon>
        <taxon>Pterygota</taxon>
        <taxon>Neoptera</taxon>
        <taxon>Endopterygota</taxon>
        <taxon>Diptera</taxon>
        <taxon>Brachycera</taxon>
        <taxon>Muscomorpha</taxon>
        <taxon>Hippoboscoidea</taxon>
        <taxon>Glossinidae</taxon>
        <taxon>Glossina</taxon>
    </lineage>
</organism>
<keyword evidence="1" id="KW-0732">Signal</keyword>
<sequence>METIVVLCLCAIVSATFENYNNNMRKEELERFDGLSLNNNWDVNGVPGAQNFANWRHYGVNHQYLQQQQPSTVITKQFFIHAAPEDVDEEYQEKHITLGPAKKHYNIVFIKSPSISNRKTAVKISPAPHEEKTIIYVLNKKAEAAEIRAEILEQRTTTTKPQVVFIKYKTNEEAANAQEYIKTKFEALGDSKGQVSDEGTAPIVSIVGSLDRSSQHNSNGIGGTATAGVDHAISSNSHGSVRNEYLPPISSIG</sequence>
<keyword evidence="4" id="KW-1185">Reference proteome</keyword>